<evidence type="ECO:0000313" key="2">
    <source>
        <dbReference type="EMBL" id="DAF87295.1"/>
    </source>
</evidence>
<proteinExistence type="predicted"/>
<dbReference type="InterPro" id="IPR029052">
    <property type="entry name" value="Metallo-depent_PP-like"/>
</dbReference>
<dbReference type="SUPFAM" id="SSF56300">
    <property type="entry name" value="Metallo-dependent phosphatases"/>
    <property type="match status" value="1"/>
</dbReference>
<dbReference type="Gene3D" id="3.60.21.10">
    <property type="match status" value="1"/>
</dbReference>
<accession>A0A8S5TYP1</accession>
<dbReference type="InterPro" id="IPR024654">
    <property type="entry name" value="Calcineurin-like_PHP_lpxH"/>
</dbReference>
<evidence type="ECO:0000259" key="1">
    <source>
        <dbReference type="Pfam" id="PF12850"/>
    </source>
</evidence>
<reference evidence="2" key="1">
    <citation type="journal article" date="2021" name="Proc. Natl. Acad. Sci. U.S.A.">
        <title>A Catalog of Tens of Thousands of Viruses from Human Metagenomes Reveals Hidden Associations with Chronic Diseases.</title>
        <authorList>
            <person name="Tisza M.J."/>
            <person name="Buck C.B."/>
        </authorList>
    </citation>
    <scope>NUCLEOTIDE SEQUENCE</scope>
    <source>
        <strain evidence="2">CtnPP24</strain>
    </source>
</reference>
<dbReference type="EMBL" id="BK015962">
    <property type="protein sequence ID" value="DAF87295.1"/>
    <property type="molecule type" value="Genomic_DNA"/>
</dbReference>
<sequence length="178" mass="20441">MSVFVVSDTHFQHQRICTYCPESRPFDTVEEMNETIVKNWNSIVSPDDTVYHLGDCFMGPLETVAKYGFRLNGKIHVIPGNHDTKKRIAEMEKLGWIIENKVSCLDYNDVSFIMIHERPEEMRGDSANVILYGHVHDAAPKGLVDWTYHVGVDTNNLTPVNIHDIWLDVQEKKIELGE</sequence>
<dbReference type="Pfam" id="PF12850">
    <property type="entry name" value="Metallophos_2"/>
    <property type="match status" value="1"/>
</dbReference>
<name>A0A8S5TYP1_9CAUD</name>
<feature type="domain" description="Calcineurin-like phosphoesterase" evidence="1">
    <location>
        <begin position="1"/>
        <end position="138"/>
    </location>
</feature>
<protein>
    <submittedName>
        <fullName evidence="2">Metallophosphatase domain protein</fullName>
    </submittedName>
</protein>
<organism evidence="2">
    <name type="scientific">Siphoviridae sp. ctnPP24</name>
    <dbReference type="NCBI Taxonomy" id="2825662"/>
    <lineage>
        <taxon>Viruses</taxon>
        <taxon>Duplodnaviria</taxon>
        <taxon>Heunggongvirae</taxon>
        <taxon>Uroviricota</taxon>
        <taxon>Caudoviricetes</taxon>
    </lineage>
</organism>